<sequence length="91" mass="9747">MSPRFMVVLTEVRPLLHPGQRRDERATPERVLEALPVADMTAARTVFSSLCGLAPVQAGRQRPKVIALSGRDTDVADDAAMSSSGTMAGVR</sequence>
<evidence type="ECO:0000313" key="2">
    <source>
        <dbReference type="Proteomes" id="UP000630887"/>
    </source>
</evidence>
<reference evidence="1 2" key="1">
    <citation type="submission" date="2021-01" db="EMBL/GenBank/DDBJ databases">
        <title>Whole genome shotgun sequence of Catellatospora coxensis NBRC 107359.</title>
        <authorList>
            <person name="Komaki H."/>
            <person name="Tamura T."/>
        </authorList>
    </citation>
    <scope>NUCLEOTIDE SEQUENCE [LARGE SCALE GENOMIC DNA]</scope>
    <source>
        <strain evidence="1 2">NBRC 107359</strain>
    </source>
</reference>
<protein>
    <submittedName>
        <fullName evidence="1">Uncharacterized protein</fullName>
    </submittedName>
</protein>
<dbReference type="AlphaFoldDB" id="A0A8J3KRL9"/>
<keyword evidence="2" id="KW-1185">Reference proteome</keyword>
<organism evidence="1 2">
    <name type="scientific">Catellatospora coxensis</name>
    <dbReference type="NCBI Taxonomy" id="310354"/>
    <lineage>
        <taxon>Bacteria</taxon>
        <taxon>Bacillati</taxon>
        <taxon>Actinomycetota</taxon>
        <taxon>Actinomycetes</taxon>
        <taxon>Micromonosporales</taxon>
        <taxon>Micromonosporaceae</taxon>
        <taxon>Catellatospora</taxon>
    </lineage>
</organism>
<evidence type="ECO:0000313" key="1">
    <source>
        <dbReference type="EMBL" id="GIG03674.1"/>
    </source>
</evidence>
<dbReference type="RefSeq" id="WP_203688144.1">
    <property type="nucleotide sequence ID" value="NZ_BAAALC010000001.1"/>
</dbReference>
<dbReference type="Proteomes" id="UP000630887">
    <property type="component" value="Unassembled WGS sequence"/>
</dbReference>
<name>A0A8J3KRL9_9ACTN</name>
<comment type="caution">
    <text evidence="1">The sequence shown here is derived from an EMBL/GenBank/DDBJ whole genome shotgun (WGS) entry which is preliminary data.</text>
</comment>
<gene>
    <name evidence="1" type="ORF">Cco03nite_03740</name>
</gene>
<dbReference type="EMBL" id="BONI01000002">
    <property type="protein sequence ID" value="GIG03674.1"/>
    <property type="molecule type" value="Genomic_DNA"/>
</dbReference>
<proteinExistence type="predicted"/>
<accession>A0A8J3KRL9</accession>